<evidence type="ECO:0000313" key="1">
    <source>
        <dbReference type="EMBL" id="SHN52390.1"/>
    </source>
</evidence>
<dbReference type="EMBL" id="FRDL01000001">
    <property type="protein sequence ID" value="SHN52390.1"/>
    <property type="molecule type" value="Genomic_DNA"/>
</dbReference>
<dbReference type="Proteomes" id="UP000184066">
    <property type="component" value="Unassembled WGS sequence"/>
</dbReference>
<dbReference type="STRING" id="1189325.SAMN04488119_10277"/>
<organism evidence="1 2">
    <name type="scientific">Oceanicella actignis</name>
    <dbReference type="NCBI Taxonomy" id="1189325"/>
    <lineage>
        <taxon>Bacteria</taxon>
        <taxon>Pseudomonadati</taxon>
        <taxon>Pseudomonadota</taxon>
        <taxon>Alphaproteobacteria</taxon>
        <taxon>Rhodobacterales</taxon>
        <taxon>Paracoccaceae</taxon>
        <taxon>Oceanicella</taxon>
    </lineage>
</organism>
<dbReference type="InterPro" id="IPR013443">
    <property type="entry name" value="CRISPR-assoc_prot_Csx16"/>
</dbReference>
<dbReference type="Pfam" id="PF09652">
    <property type="entry name" value="Cas_VVA1548"/>
    <property type="match status" value="1"/>
</dbReference>
<gene>
    <name evidence="1" type="ORF">SAMN05216200_101441</name>
</gene>
<accession>A0A1M7S1U0</accession>
<dbReference type="NCBIfam" id="TIGR02549">
    <property type="entry name" value="CRISPR_DxTHG"/>
    <property type="match status" value="1"/>
</dbReference>
<dbReference type="RefSeq" id="WP_091764133.1">
    <property type="nucleotide sequence ID" value="NZ_FOHL01000002.1"/>
</dbReference>
<proteinExistence type="predicted"/>
<name>A0A1M7S1U0_9RHOB</name>
<dbReference type="InterPro" id="IPR013383">
    <property type="entry name" value="CRISPR-assoc_prot_DxTHG_CS"/>
</dbReference>
<sequence length="506" mass="55740">MTTSKEDPSPHPRLVTFLGTGQYSATTYFLGDRIAESRFVAQALARLLDCERVIVLATSEAEKANGEALGEALEQDGRVVCMRRIPSGRSEAELREQFRIMRDTLSEDAQTPLVIDITHGFRAQPFFAGAGLAVLSAAGRLPRDMRIVYGAFEAKADNMAPIWDLSPFVEMMHFAQAAATFKRTGDARPLAEALEAERRRIAQRARRGEREYARSRLVNPLRRFAADLAATRMAALLVGVERNGKFEEPSAQALHKALRAWAEECDRDHPALVPLINDLLEMTQDLIVPEPAAREQGLAAPQARRASSALAQLYRRFGRLMEAAAVAREEIVSRVAATPEAIRAGRADFDREARERAERAAAEASGIRGLWSWRNDLLHAGMRGNPEPGEKLAANVKTLVDKIAEPPRTIIVTRHPGAVDWLRAQGILGDEIVRHMTDEHIAALRPGDRVVGTLPVELVARLCDLGVICDILSVNLGNERRGHELSADELQAAGARLVRMHARKLG</sequence>
<reference evidence="1 2" key="1">
    <citation type="submission" date="2016-12" db="EMBL/GenBank/DDBJ databases">
        <authorList>
            <person name="Song W.-J."/>
            <person name="Kurnit D.M."/>
        </authorList>
    </citation>
    <scope>NUCLEOTIDE SEQUENCE [LARGE SCALE GENOMIC DNA]</scope>
    <source>
        <strain evidence="1 2">CGMCC 1.10808</strain>
    </source>
</reference>
<dbReference type="AlphaFoldDB" id="A0A1M7S1U0"/>
<dbReference type="NCBIfam" id="TIGR02620">
    <property type="entry name" value="cas_VVA1548"/>
    <property type="match status" value="1"/>
</dbReference>
<keyword evidence="2" id="KW-1185">Reference proteome</keyword>
<evidence type="ECO:0000313" key="2">
    <source>
        <dbReference type="Proteomes" id="UP000184066"/>
    </source>
</evidence>
<protein>
    <submittedName>
        <fullName evidence="1">CRISPR-associated protein Csx16</fullName>
    </submittedName>
</protein>